<dbReference type="AlphaFoldDB" id="A0A2V1GZ78"/>
<dbReference type="OrthoDB" id="148966at2"/>
<dbReference type="Gene3D" id="3.40.50.1000">
    <property type="entry name" value="HAD superfamily/HAD-like"/>
    <property type="match status" value="2"/>
</dbReference>
<organism evidence="1 2">
    <name type="scientific">Pelagibaculum spongiae</name>
    <dbReference type="NCBI Taxonomy" id="2080658"/>
    <lineage>
        <taxon>Bacteria</taxon>
        <taxon>Pseudomonadati</taxon>
        <taxon>Pseudomonadota</taxon>
        <taxon>Gammaproteobacteria</taxon>
        <taxon>Oceanospirillales</taxon>
        <taxon>Pelagibaculum</taxon>
    </lineage>
</organism>
<proteinExistence type="predicted"/>
<dbReference type="InterPro" id="IPR006357">
    <property type="entry name" value="HAD-SF_hydro_IIA"/>
</dbReference>
<gene>
    <name evidence="1" type="ORF">DC094_03280</name>
</gene>
<keyword evidence="2" id="KW-1185">Reference proteome</keyword>
<dbReference type="Pfam" id="PF13344">
    <property type="entry name" value="Hydrolase_6"/>
    <property type="match status" value="1"/>
</dbReference>
<protein>
    <recommendedName>
        <fullName evidence="3">TIGR01459 family HAD-type hydrolase</fullName>
    </recommendedName>
</protein>
<comment type="caution">
    <text evidence="1">The sequence shown here is derived from an EMBL/GenBank/DDBJ whole genome shotgun (WGS) entry which is preliminary data.</text>
</comment>
<dbReference type="InterPro" id="IPR036412">
    <property type="entry name" value="HAD-like_sf"/>
</dbReference>
<dbReference type="GO" id="GO:0005737">
    <property type="term" value="C:cytoplasm"/>
    <property type="evidence" value="ECO:0007669"/>
    <property type="project" value="TreeGrafter"/>
</dbReference>
<evidence type="ECO:0000313" key="2">
    <source>
        <dbReference type="Proteomes" id="UP000244906"/>
    </source>
</evidence>
<dbReference type="RefSeq" id="WP_116685642.1">
    <property type="nucleotide sequence ID" value="NZ_CAWNYD010000001.1"/>
</dbReference>
<dbReference type="EMBL" id="QDDL01000001">
    <property type="protein sequence ID" value="PVZ72056.1"/>
    <property type="molecule type" value="Genomic_DNA"/>
</dbReference>
<dbReference type="PANTHER" id="PTHR19288:SF46">
    <property type="entry name" value="HALOACID DEHALOGENASE-LIKE HYDROLASE DOMAIN-CONTAINING PROTEIN 2"/>
    <property type="match status" value="1"/>
</dbReference>
<name>A0A2V1GZ78_9GAMM</name>
<dbReference type="SUPFAM" id="SSF56784">
    <property type="entry name" value="HAD-like"/>
    <property type="match status" value="1"/>
</dbReference>
<dbReference type="InterPro" id="IPR023214">
    <property type="entry name" value="HAD_sf"/>
</dbReference>
<accession>A0A2V1GZ78</accession>
<reference evidence="1 2" key="1">
    <citation type="submission" date="2018-04" db="EMBL/GenBank/DDBJ databases">
        <title>Thalassorhabdus spongiae gen. nov., sp. nov., isolated from a marine sponge in South-West Iceland.</title>
        <authorList>
            <person name="Knobloch S."/>
            <person name="Daussin A."/>
            <person name="Johannsson R."/>
            <person name="Marteinsson V.T."/>
        </authorList>
    </citation>
    <scope>NUCLEOTIDE SEQUENCE [LARGE SCALE GENOMIC DNA]</scope>
    <source>
        <strain evidence="1 2">Hp12</strain>
    </source>
</reference>
<dbReference type="GO" id="GO:0016791">
    <property type="term" value="F:phosphatase activity"/>
    <property type="evidence" value="ECO:0007669"/>
    <property type="project" value="TreeGrafter"/>
</dbReference>
<evidence type="ECO:0008006" key="3">
    <source>
        <dbReference type="Google" id="ProtNLM"/>
    </source>
</evidence>
<dbReference type="PANTHER" id="PTHR19288">
    <property type="entry name" value="4-NITROPHENYLPHOSPHATASE-RELATED"/>
    <property type="match status" value="1"/>
</dbReference>
<sequence length="307" mass="33473">MIELDLTLLNQSYAQRLNWYPPIANPQQPAQRISGIADILDQIDLVLLDSYGVLCRGAVAIEGAVDAIAQIRTSNTPLCVVSNDTMTNRRVAAEKYQQRGFDFAGEEVITSLDMTEKWLAEIDQPERWGYIGPQPHPSDVLLKGMVNLTACDGVIPAEVDHLLFLVSLGWTEQMQHNLNQSAQGRQFTLVAGNPDMGAPYATDQGIKVGATPGYFMHQLVAATHQQAIPLLHGKPGQAIFEAAAKQFKVTDPSRVLMVGDTLYTDILGGNAMGFKTLLLECGIYQGLNIEQLIAESGISPNFIAPQL</sequence>
<dbReference type="Pfam" id="PF13242">
    <property type="entry name" value="Hydrolase_like"/>
    <property type="match status" value="1"/>
</dbReference>
<evidence type="ECO:0000313" key="1">
    <source>
        <dbReference type="EMBL" id="PVZ72056.1"/>
    </source>
</evidence>
<dbReference type="Proteomes" id="UP000244906">
    <property type="component" value="Unassembled WGS sequence"/>
</dbReference>